<accession>A0A9N9EAJ6</accession>
<dbReference type="InterPro" id="IPR035992">
    <property type="entry name" value="Ricin_B-like_lectins"/>
</dbReference>
<evidence type="ECO:0000313" key="2">
    <source>
        <dbReference type="EMBL" id="CAG8666857.1"/>
    </source>
</evidence>
<dbReference type="Proteomes" id="UP000789342">
    <property type="component" value="Unassembled WGS sequence"/>
</dbReference>
<dbReference type="CDD" id="cd23454">
    <property type="entry name" value="beta-trefoil_Ricin_GllA-1"/>
    <property type="match status" value="1"/>
</dbReference>
<dbReference type="SMART" id="SM00239">
    <property type="entry name" value="C2"/>
    <property type="match status" value="3"/>
</dbReference>
<reference evidence="2" key="1">
    <citation type="submission" date="2021-06" db="EMBL/GenBank/DDBJ databases">
        <authorList>
            <person name="Kallberg Y."/>
            <person name="Tangrot J."/>
            <person name="Rosling A."/>
        </authorList>
    </citation>
    <scope>NUCLEOTIDE SEQUENCE</scope>
    <source>
        <strain evidence="2">CL551</strain>
    </source>
</reference>
<feature type="non-terminal residue" evidence="2">
    <location>
        <position position="1177"/>
    </location>
</feature>
<feature type="domain" description="C2" evidence="1">
    <location>
        <begin position="553"/>
        <end position="677"/>
    </location>
</feature>
<feature type="domain" description="C2" evidence="1">
    <location>
        <begin position="997"/>
        <end position="1123"/>
    </location>
</feature>
<dbReference type="PANTHER" id="PTHR46980:SF2">
    <property type="entry name" value="TRICALBIN-1-RELATED"/>
    <property type="match status" value="1"/>
</dbReference>
<protein>
    <submittedName>
        <fullName evidence="2">5185_t:CDS:1</fullName>
    </submittedName>
</protein>
<proteinExistence type="predicted"/>
<name>A0A9N9EAJ6_9GLOM</name>
<dbReference type="InterPro" id="IPR035892">
    <property type="entry name" value="C2_domain_sf"/>
</dbReference>
<dbReference type="OrthoDB" id="9895617at2759"/>
<keyword evidence="3" id="KW-1185">Reference proteome</keyword>
<dbReference type="Pfam" id="PF00168">
    <property type="entry name" value="C2"/>
    <property type="match status" value="3"/>
</dbReference>
<dbReference type="SUPFAM" id="SSF49562">
    <property type="entry name" value="C2 domain (Calcium/lipid-binding domain, CaLB)"/>
    <property type="match status" value="3"/>
</dbReference>
<dbReference type="Pfam" id="PF00652">
    <property type="entry name" value="Ricin_B_lectin"/>
    <property type="match status" value="1"/>
</dbReference>
<dbReference type="Gene3D" id="2.60.40.150">
    <property type="entry name" value="C2 domain"/>
    <property type="match status" value="3"/>
</dbReference>
<dbReference type="EMBL" id="CAJVPV010012027">
    <property type="protein sequence ID" value="CAG8666857.1"/>
    <property type="molecule type" value="Genomic_DNA"/>
</dbReference>
<dbReference type="PROSITE" id="PS50004">
    <property type="entry name" value="C2"/>
    <property type="match status" value="3"/>
</dbReference>
<organism evidence="2 3">
    <name type="scientific">Acaulospora morrowiae</name>
    <dbReference type="NCBI Taxonomy" id="94023"/>
    <lineage>
        <taxon>Eukaryota</taxon>
        <taxon>Fungi</taxon>
        <taxon>Fungi incertae sedis</taxon>
        <taxon>Mucoromycota</taxon>
        <taxon>Glomeromycotina</taxon>
        <taxon>Glomeromycetes</taxon>
        <taxon>Diversisporales</taxon>
        <taxon>Acaulosporaceae</taxon>
        <taxon>Acaulospora</taxon>
    </lineage>
</organism>
<evidence type="ECO:0000259" key="1">
    <source>
        <dbReference type="PROSITE" id="PS50004"/>
    </source>
</evidence>
<dbReference type="InterPro" id="IPR000008">
    <property type="entry name" value="C2_dom"/>
</dbReference>
<gene>
    <name evidence="2" type="ORF">AMORRO_LOCUS10656</name>
</gene>
<evidence type="ECO:0000313" key="3">
    <source>
        <dbReference type="Proteomes" id="UP000789342"/>
    </source>
</evidence>
<dbReference type="SUPFAM" id="SSF50370">
    <property type="entry name" value="Ricin B-like lectins"/>
    <property type="match status" value="1"/>
</dbReference>
<feature type="domain" description="C2" evidence="1">
    <location>
        <begin position="142"/>
        <end position="267"/>
    </location>
</feature>
<dbReference type="Gene3D" id="2.80.10.50">
    <property type="match status" value="1"/>
</dbReference>
<sequence>MTSAQFPEGDFYITSSTSNNVVDVERGFIIGWGSIKDGTKTVMAPQKSELDPLQLWRCEDGGFLINKKTNLCLEAENGKAGTRLILHSRRSQPNNQRWNLTSDGRIVLQSNPKFVMETKGTSIILSDSQSKSFAKSSQSSKWTIVPLIKKKSYDGPAIGIVRLELLGAKDLKKVDSFVRGGKSDPYVNVYRESSKDIIISQTRYIENELNPVWNEVHYLPIRNIGEKFVLDVMDYNNFSKHRPLGNYTLEITREIVKEVSGVFEGTNVVDNWVKLSTQGQLHYRVKFYPLTPLPEPSPDFLANLKEKPFDLSTLYVLVTLQEPNGSFPPSGTLANMFGYHNSDELLELYRRQCREERILKINHSIWTTSMILWFLRYLLKDFRNEWKGIYDLATGRKAVLERFDIDDSPRPRGIDEATVRRIIKCRHKDGSYQITDELAKLLDFGTAEKFRESIINIQRSAKTEDIKQLDSNVLVTIIVIYFYRYVAFNHKKEWIRQYDGSYEWLCEQFKGKELVEHDLLDLIKTFVREHYKVKEEVLLVDRNFEGEIAQKIANIKHQVSTRGIAKKLLGVARIEIISAKGLKQVDTWLGGGSSDPYAKISNVSTGLEYGETRVIYNNLNPVWNQVFYIPVYDLQEKFKINVYDYNLFFKHASLGFYVIDPKDIVKVLANGSIEGKGQLKFDADLLLKGKNRGKLAFVTQFYNFSESDIRSIQITTTTITISHLYLLLTYQHRDGSFEFTDSLASFFNFSSKQELIDAFANFVQNDEGVRSLDKKTWSTSLIISFLKALLWKHRLEWMEIYNKGEAWLSENIADLDVEERLGNSTNRFVIQHFNVNQWESDDQQKALGVLVVSKKSIILRRNVTSRIVRRFLTYKKESGCFELNNKLAESLGFSSIEEAKNHLETHFASHTKAAKLDVHIWSTAISIWYIRLVLVDFRGEWAETYQKSNDWICEQVQDEDVRKELLEAARIFVIRRFEVDQTSIDEDSSFQYAIDTRDVERPVDVENDDEVIATDEVIGILRVHIDSARNLRKSSSWFTSSKPDPYVRIINSSAKEIARTCVKHETINPIWNEVYYVPIYSVNERVFCEVYDENIFVKDKPLGNYTLEAGSLIKRKDDGSFESNKFDEWVSLKESKGNLHMIVQFFSTTLNEEESFVFSRESIQINHIYVLISWRLA</sequence>
<comment type="caution">
    <text evidence="2">The sequence shown here is derived from an EMBL/GenBank/DDBJ whole genome shotgun (WGS) entry which is preliminary data.</text>
</comment>
<dbReference type="InterPro" id="IPR052455">
    <property type="entry name" value="Tricalbin_domain"/>
</dbReference>
<dbReference type="InterPro" id="IPR000772">
    <property type="entry name" value="Ricin_B_lectin"/>
</dbReference>
<dbReference type="PROSITE" id="PS50231">
    <property type="entry name" value="RICIN_B_LECTIN"/>
    <property type="match status" value="1"/>
</dbReference>
<dbReference type="AlphaFoldDB" id="A0A9N9EAJ6"/>
<dbReference type="PANTHER" id="PTHR46980">
    <property type="entry name" value="TRICALBIN-1-RELATED"/>
    <property type="match status" value="1"/>
</dbReference>